<dbReference type="Gene3D" id="3.30.429.10">
    <property type="entry name" value="Macrophage Migration Inhibitory Factor"/>
    <property type="match status" value="1"/>
</dbReference>
<dbReference type="InterPro" id="IPR014347">
    <property type="entry name" value="Tautomerase/MIF_sf"/>
</dbReference>
<evidence type="ECO:0000313" key="1">
    <source>
        <dbReference type="EMBL" id="SMP66659.1"/>
    </source>
</evidence>
<reference evidence="1" key="1">
    <citation type="submission" date="2017-05" db="EMBL/GenBank/DDBJ databases">
        <authorList>
            <person name="Varghese N."/>
            <person name="Submissions S."/>
        </authorList>
    </citation>
    <scope>NUCLEOTIDE SEQUENCE</scope>
    <source>
        <strain evidence="1">Su22</strain>
    </source>
</reference>
<proteinExistence type="predicted"/>
<keyword evidence="2" id="KW-1185">Reference proteome</keyword>
<sequence length="116" mass="13087">MPLIQLKLGPEKMKLGREKHVLRQVALQVAAAMDWPVERLTVTGEEIPEEDWFHEGGRQPLAMVYWLEGKSLEERQKVMQSVAAAMGTVLDIDTQQVNVMVLELKKGSLMTGGRFL</sequence>
<organism evidence="1 2">
    <name type="scientific">Anoxynatronum buryatiense</name>
    <dbReference type="NCBI Taxonomy" id="489973"/>
    <lineage>
        <taxon>Bacteria</taxon>
        <taxon>Bacillati</taxon>
        <taxon>Bacillota</taxon>
        <taxon>Clostridia</taxon>
        <taxon>Eubacteriales</taxon>
        <taxon>Clostridiaceae</taxon>
        <taxon>Anoxynatronum</taxon>
    </lineage>
</organism>
<dbReference type="EMBL" id="FXUF01000014">
    <property type="protein sequence ID" value="SMP66659.1"/>
    <property type="molecule type" value="Genomic_DNA"/>
</dbReference>
<dbReference type="Proteomes" id="UP001158066">
    <property type="component" value="Unassembled WGS sequence"/>
</dbReference>
<protein>
    <submittedName>
        <fullName evidence="1">Uncharacterized protein</fullName>
    </submittedName>
</protein>
<dbReference type="AlphaFoldDB" id="A0AA46AK65"/>
<gene>
    <name evidence="1" type="ORF">SAMN06296020_11461</name>
</gene>
<name>A0AA46AK65_9CLOT</name>
<dbReference type="SUPFAM" id="SSF55331">
    <property type="entry name" value="Tautomerase/MIF"/>
    <property type="match status" value="1"/>
</dbReference>
<accession>A0AA46AK65</accession>
<evidence type="ECO:0000313" key="2">
    <source>
        <dbReference type="Proteomes" id="UP001158066"/>
    </source>
</evidence>
<comment type="caution">
    <text evidence="1">The sequence shown here is derived from an EMBL/GenBank/DDBJ whole genome shotgun (WGS) entry which is preliminary data.</text>
</comment>